<dbReference type="EMBL" id="JAUNZN010000009">
    <property type="protein sequence ID" value="KAK4816379.1"/>
    <property type="molecule type" value="Genomic_DNA"/>
</dbReference>
<keyword evidence="2" id="KW-1185">Reference proteome</keyword>
<name>A0AAN7RQT4_MYCAM</name>
<gene>
    <name evidence="1" type="ORF">QYF61_016283</name>
</gene>
<dbReference type="AlphaFoldDB" id="A0AAN7RQT4"/>
<comment type="caution">
    <text evidence="1">The sequence shown here is derived from an EMBL/GenBank/DDBJ whole genome shotgun (WGS) entry which is preliminary data.</text>
</comment>
<accession>A0AAN7RQT4</accession>
<evidence type="ECO:0000313" key="2">
    <source>
        <dbReference type="Proteomes" id="UP001333110"/>
    </source>
</evidence>
<organism evidence="1 2">
    <name type="scientific">Mycteria americana</name>
    <name type="common">Wood stork</name>
    <dbReference type="NCBI Taxonomy" id="33587"/>
    <lineage>
        <taxon>Eukaryota</taxon>
        <taxon>Metazoa</taxon>
        <taxon>Chordata</taxon>
        <taxon>Craniata</taxon>
        <taxon>Vertebrata</taxon>
        <taxon>Euteleostomi</taxon>
        <taxon>Archelosauria</taxon>
        <taxon>Archosauria</taxon>
        <taxon>Dinosauria</taxon>
        <taxon>Saurischia</taxon>
        <taxon>Theropoda</taxon>
        <taxon>Coelurosauria</taxon>
        <taxon>Aves</taxon>
        <taxon>Neognathae</taxon>
        <taxon>Neoaves</taxon>
        <taxon>Aequornithes</taxon>
        <taxon>Ciconiiformes</taxon>
        <taxon>Ciconiidae</taxon>
        <taxon>Mycteria</taxon>
    </lineage>
</organism>
<sequence>MLSAKDEGLGYGKGIGTIMFWAPPFKKDVKVLECVQRRATKLVTGLEGMSCEEWLRTLGLSSLEKRRLRGDLVALCSFLRRGSGEGCAELFSLGSSDRTRGNGSKLRQGRFRLDLRKHFFTKRVVKPWNRLPREVVDAPSLPVFKRHLDNALNTML</sequence>
<reference evidence="1 2" key="1">
    <citation type="journal article" date="2023" name="J. Hered.">
        <title>Chromosome-level genome of the wood stork (Mycteria americana) provides insight into avian chromosome evolution.</title>
        <authorList>
            <person name="Flamio R. Jr."/>
            <person name="Ramstad K.M."/>
        </authorList>
    </citation>
    <scope>NUCLEOTIDE SEQUENCE [LARGE SCALE GENOMIC DNA]</scope>
    <source>
        <strain evidence="1">JAX WOST 10</strain>
    </source>
</reference>
<evidence type="ECO:0000313" key="1">
    <source>
        <dbReference type="EMBL" id="KAK4816379.1"/>
    </source>
</evidence>
<protein>
    <submittedName>
        <fullName evidence="1">Uncharacterized protein</fullName>
    </submittedName>
</protein>
<dbReference type="Proteomes" id="UP001333110">
    <property type="component" value="Unassembled WGS sequence"/>
</dbReference>
<proteinExistence type="predicted"/>